<feature type="chain" id="PRO_5020281003" evidence="7">
    <location>
        <begin position="22"/>
        <end position="233"/>
    </location>
</feature>
<dbReference type="RefSeq" id="WP_133397834.1">
    <property type="nucleotide sequence ID" value="NZ_SNAA01000019.1"/>
</dbReference>
<dbReference type="GO" id="GO:0016020">
    <property type="term" value="C:membrane"/>
    <property type="evidence" value="ECO:0007669"/>
    <property type="project" value="TreeGrafter"/>
</dbReference>
<dbReference type="EMBL" id="SNAA01000019">
    <property type="protein sequence ID" value="TDL76053.1"/>
    <property type="molecule type" value="Genomic_DNA"/>
</dbReference>
<dbReference type="PANTHER" id="PTHR22726">
    <property type="entry name" value="METALLOENDOPEPTIDASE OMA1"/>
    <property type="match status" value="1"/>
</dbReference>
<reference evidence="9 10" key="1">
    <citation type="submission" date="2019-03" db="EMBL/GenBank/DDBJ databases">
        <title>Primorskyibacter sp. SS33 isolated from sediments.</title>
        <authorList>
            <person name="Xunke S."/>
        </authorList>
    </citation>
    <scope>NUCLEOTIDE SEQUENCE [LARGE SCALE GENOMIC DNA]</scope>
    <source>
        <strain evidence="9 10">SS33</strain>
    </source>
</reference>
<comment type="caution">
    <text evidence="9">The sequence shown here is derived from an EMBL/GenBank/DDBJ whole genome shotgun (WGS) entry which is preliminary data.</text>
</comment>
<evidence type="ECO:0000256" key="2">
    <source>
        <dbReference type="ARBA" id="ARBA00022723"/>
    </source>
</evidence>
<evidence type="ECO:0000256" key="6">
    <source>
        <dbReference type="RuleBase" id="RU003983"/>
    </source>
</evidence>
<keyword evidence="1 6" id="KW-0645">Protease</keyword>
<comment type="cofactor">
    <cofactor evidence="6">
        <name>Zn(2+)</name>
        <dbReference type="ChEBI" id="CHEBI:29105"/>
    </cofactor>
    <text evidence="6">Binds 1 zinc ion per subunit.</text>
</comment>
<proteinExistence type="inferred from homology"/>
<organism evidence="9 10">
    <name type="scientific">Palleronia sediminis</name>
    <dbReference type="NCBI Taxonomy" id="2547833"/>
    <lineage>
        <taxon>Bacteria</taxon>
        <taxon>Pseudomonadati</taxon>
        <taxon>Pseudomonadota</taxon>
        <taxon>Alphaproteobacteria</taxon>
        <taxon>Rhodobacterales</taxon>
        <taxon>Roseobacteraceae</taxon>
        <taxon>Palleronia</taxon>
    </lineage>
</organism>
<gene>
    <name evidence="9" type="ORF">E2L08_14595</name>
</gene>
<dbReference type="GO" id="GO:0046872">
    <property type="term" value="F:metal ion binding"/>
    <property type="evidence" value="ECO:0007669"/>
    <property type="project" value="UniProtKB-KW"/>
</dbReference>
<evidence type="ECO:0000313" key="9">
    <source>
        <dbReference type="EMBL" id="TDL76053.1"/>
    </source>
</evidence>
<evidence type="ECO:0000256" key="7">
    <source>
        <dbReference type="SAM" id="SignalP"/>
    </source>
</evidence>
<feature type="domain" description="Peptidase M48" evidence="8">
    <location>
        <begin position="71"/>
        <end position="228"/>
    </location>
</feature>
<evidence type="ECO:0000256" key="3">
    <source>
        <dbReference type="ARBA" id="ARBA00022801"/>
    </source>
</evidence>
<keyword evidence="2" id="KW-0479">Metal-binding</keyword>
<keyword evidence="3 6" id="KW-0378">Hydrolase</keyword>
<keyword evidence="4 6" id="KW-0862">Zinc</keyword>
<keyword evidence="10" id="KW-1185">Reference proteome</keyword>
<name>A0A4R6A5K8_9RHOB</name>
<dbReference type="InterPro" id="IPR051156">
    <property type="entry name" value="Mito/Outer_Membr_Metalloprot"/>
</dbReference>
<accession>A0A4R6A5K8</accession>
<feature type="signal peptide" evidence="7">
    <location>
        <begin position="1"/>
        <end position="21"/>
    </location>
</feature>
<evidence type="ECO:0000256" key="5">
    <source>
        <dbReference type="ARBA" id="ARBA00023049"/>
    </source>
</evidence>
<dbReference type="Pfam" id="PF01435">
    <property type="entry name" value="Peptidase_M48"/>
    <property type="match status" value="1"/>
</dbReference>
<dbReference type="AlphaFoldDB" id="A0A4R6A5K8"/>
<dbReference type="CDD" id="cd07324">
    <property type="entry name" value="M48C_Oma1-like"/>
    <property type="match status" value="1"/>
</dbReference>
<dbReference type="GO" id="GO:0004222">
    <property type="term" value="F:metalloendopeptidase activity"/>
    <property type="evidence" value="ECO:0007669"/>
    <property type="project" value="InterPro"/>
</dbReference>
<evidence type="ECO:0000256" key="4">
    <source>
        <dbReference type="ARBA" id="ARBA00022833"/>
    </source>
</evidence>
<dbReference type="OrthoDB" id="7338723at2"/>
<comment type="similarity">
    <text evidence="6">Belongs to the peptidase M48 family.</text>
</comment>
<dbReference type="PROSITE" id="PS51257">
    <property type="entry name" value="PROKAR_LIPOPROTEIN"/>
    <property type="match status" value="1"/>
</dbReference>
<sequence>MRLLACLLCLALAACARPAVVVVPAAAPPEAARAIRDPSIAARDFIAVVERVMPVAVEACRAQRRAIRCDYGVVVDDRLTVPPNAFQTVAPDGRPIVGFTLPLILLAENPDELAFVLSHEAAHHIAGHITRGEVSARQTAALAAAVATLRGGDAVAIRRARDIGAFVGARRYSKDFELEADALGARIALAAGFDPLRGIGFFYDGPDPGNEFLGTHPPNADRIATVRAVVAGG</sequence>
<dbReference type="Proteomes" id="UP000295701">
    <property type="component" value="Unassembled WGS sequence"/>
</dbReference>
<dbReference type="InterPro" id="IPR001915">
    <property type="entry name" value="Peptidase_M48"/>
</dbReference>
<evidence type="ECO:0000259" key="8">
    <source>
        <dbReference type="Pfam" id="PF01435"/>
    </source>
</evidence>
<evidence type="ECO:0000313" key="10">
    <source>
        <dbReference type="Proteomes" id="UP000295701"/>
    </source>
</evidence>
<dbReference type="PANTHER" id="PTHR22726:SF1">
    <property type="entry name" value="METALLOENDOPEPTIDASE OMA1, MITOCHONDRIAL"/>
    <property type="match status" value="1"/>
</dbReference>
<dbReference type="Gene3D" id="3.30.2010.10">
    <property type="entry name" value="Metalloproteases ('zincins'), catalytic domain"/>
    <property type="match status" value="1"/>
</dbReference>
<protein>
    <submittedName>
        <fullName evidence="9">Peptidase M48</fullName>
    </submittedName>
</protein>
<keyword evidence="5 6" id="KW-0482">Metalloprotease</keyword>
<evidence type="ECO:0000256" key="1">
    <source>
        <dbReference type="ARBA" id="ARBA00022670"/>
    </source>
</evidence>
<dbReference type="GO" id="GO:0051603">
    <property type="term" value="P:proteolysis involved in protein catabolic process"/>
    <property type="evidence" value="ECO:0007669"/>
    <property type="project" value="TreeGrafter"/>
</dbReference>
<keyword evidence="7" id="KW-0732">Signal</keyword>